<dbReference type="Proteomes" id="UP000321638">
    <property type="component" value="Unassembled WGS sequence"/>
</dbReference>
<dbReference type="AlphaFoldDB" id="A0A5C8PDE4"/>
<organism evidence="2 3">
    <name type="scientific">Vineibacter terrae</name>
    <dbReference type="NCBI Taxonomy" id="2586908"/>
    <lineage>
        <taxon>Bacteria</taxon>
        <taxon>Pseudomonadati</taxon>
        <taxon>Pseudomonadota</taxon>
        <taxon>Alphaproteobacteria</taxon>
        <taxon>Hyphomicrobiales</taxon>
        <taxon>Vineibacter</taxon>
    </lineage>
</organism>
<accession>A0A5C8PDE4</accession>
<dbReference type="CDD" id="cd02603">
    <property type="entry name" value="HAD_sEH-N_like"/>
    <property type="match status" value="1"/>
</dbReference>
<dbReference type="InterPro" id="IPR023214">
    <property type="entry name" value="HAD_sf"/>
</dbReference>
<gene>
    <name evidence="2" type="ORF">FHP25_30730</name>
</gene>
<dbReference type="Gene3D" id="3.40.50.1000">
    <property type="entry name" value="HAD superfamily/HAD-like"/>
    <property type="match status" value="1"/>
</dbReference>
<dbReference type="OrthoDB" id="9807742at2"/>
<evidence type="ECO:0000313" key="2">
    <source>
        <dbReference type="EMBL" id="TXL71338.1"/>
    </source>
</evidence>
<dbReference type="InterPro" id="IPR036412">
    <property type="entry name" value="HAD-like_sf"/>
</dbReference>
<dbReference type="SFLD" id="SFLDS00003">
    <property type="entry name" value="Haloacid_Dehalogenase"/>
    <property type="match status" value="1"/>
</dbReference>
<keyword evidence="3" id="KW-1185">Reference proteome</keyword>
<reference evidence="2 3" key="1">
    <citation type="submission" date="2019-06" db="EMBL/GenBank/DDBJ databases">
        <title>New taxonomy in bacterial strain CC-CFT640, isolated from vineyard.</title>
        <authorList>
            <person name="Lin S.-Y."/>
            <person name="Tsai C.-F."/>
            <person name="Young C.-C."/>
        </authorList>
    </citation>
    <scope>NUCLEOTIDE SEQUENCE [LARGE SCALE GENOMIC DNA]</scope>
    <source>
        <strain evidence="2 3">CC-CFT640</strain>
    </source>
</reference>
<dbReference type="NCBIfam" id="TIGR01509">
    <property type="entry name" value="HAD-SF-IA-v3"/>
    <property type="match status" value="1"/>
</dbReference>
<dbReference type="InterPro" id="IPR006439">
    <property type="entry name" value="HAD-SF_hydro_IA"/>
</dbReference>
<dbReference type="PANTHER" id="PTHR43611">
    <property type="entry name" value="ALPHA-D-GLUCOSE 1-PHOSPHATE PHOSPHATASE"/>
    <property type="match status" value="1"/>
</dbReference>
<sequence>MHPTRFAAGPPRRGSQPNATTRCQNWDIIRRYCCAHRTTPIGAHRVPPPASTPPSVVVFDLGGVLVDWNPRYLFRKLFDDAARMDWFLANICNSAFYLRLDIDGDSRAAIADMLTRHPEHAAEIAAYVERFDETIRGEIAPMVGLLERLHAGGMRLYALTNWAADTFARTRPRLPCLSLFRDIVVSGEERLVKPDPRLFQVLFARCGFTPADAVFIDDNRINAEAAEGLGMRAIHHRDPAATITALRTMGLAV</sequence>
<dbReference type="PANTHER" id="PTHR43611:SF3">
    <property type="entry name" value="FLAVIN MONONUCLEOTIDE HYDROLASE 1, CHLOROPLATIC"/>
    <property type="match status" value="1"/>
</dbReference>
<dbReference type="InterPro" id="IPR023198">
    <property type="entry name" value="PGP-like_dom2"/>
</dbReference>
<proteinExistence type="predicted"/>
<dbReference type="SUPFAM" id="SSF56784">
    <property type="entry name" value="HAD-like"/>
    <property type="match status" value="1"/>
</dbReference>
<dbReference type="Pfam" id="PF00702">
    <property type="entry name" value="Hydrolase"/>
    <property type="match status" value="1"/>
</dbReference>
<name>A0A5C8PDE4_9HYPH</name>
<evidence type="ECO:0000256" key="1">
    <source>
        <dbReference type="SAM" id="MobiDB-lite"/>
    </source>
</evidence>
<feature type="region of interest" description="Disordered" evidence="1">
    <location>
        <begin position="1"/>
        <end position="20"/>
    </location>
</feature>
<protein>
    <submittedName>
        <fullName evidence="2">HAD family phosphatase</fullName>
    </submittedName>
</protein>
<dbReference type="SFLD" id="SFLDG01129">
    <property type="entry name" value="C1.5:_HAD__Beta-PGM__Phosphata"/>
    <property type="match status" value="1"/>
</dbReference>
<dbReference type="Gene3D" id="1.10.150.240">
    <property type="entry name" value="Putative phosphatase, domain 2"/>
    <property type="match status" value="1"/>
</dbReference>
<dbReference type="EMBL" id="VDUZ01000045">
    <property type="protein sequence ID" value="TXL71338.1"/>
    <property type="molecule type" value="Genomic_DNA"/>
</dbReference>
<evidence type="ECO:0000313" key="3">
    <source>
        <dbReference type="Proteomes" id="UP000321638"/>
    </source>
</evidence>
<comment type="caution">
    <text evidence="2">The sequence shown here is derived from an EMBL/GenBank/DDBJ whole genome shotgun (WGS) entry which is preliminary data.</text>
</comment>